<sequence>MPMPIHETASRAGVPAARDPQPVTTDVPVVRSSGVLRRSVPEGAGEPIWDLMRRVRKLRGLTQYQLADRLAELSNNSSVSRDEVARWERGKRVPGPYWRQWLSVALDVPSEQLLEAVRCGRTRRASR</sequence>
<dbReference type="Gene3D" id="1.10.260.40">
    <property type="entry name" value="lambda repressor-like DNA-binding domains"/>
    <property type="match status" value="1"/>
</dbReference>
<evidence type="ECO:0000256" key="1">
    <source>
        <dbReference type="SAM" id="MobiDB-lite"/>
    </source>
</evidence>
<organism evidence="3 4">
    <name type="scientific">Saccharomonospora xinjiangensis XJ-54</name>
    <dbReference type="NCBI Taxonomy" id="882086"/>
    <lineage>
        <taxon>Bacteria</taxon>
        <taxon>Bacillati</taxon>
        <taxon>Actinomycetota</taxon>
        <taxon>Actinomycetes</taxon>
        <taxon>Pseudonocardiales</taxon>
        <taxon>Pseudonocardiaceae</taxon>
        <taxon>Saccharomonospora</taxon>
    </lineage>
</organism>
<evidence type="ECO:0000259" key="2">
    <source>
        <dbReference type="PROSITE" id="PS50943"/>
    </source>
</evidence>
<accession>I0V6E6</accession>
<name>I0V6E6_9PSEU</name>
<dbReference type="eggNOG" id="COG1476">
    <property type="taxonomic scope" value="Bacteria"/>
</dbReference>
<gene>
    <name evidence="3" type="ORF">SacxiDRAFT_3499</name>
</gene>
<dbReference type="GO" id="GO:0003677">
    <property type="term" value="F:DNA binding"/>
    <property type="evidence" value="ECO:0007669"/>
    <property type="project" value="InterPro"/>
</dbReference>
<proteinExistence type="predicted"/>
<dbReference type="CDD" id="cd00093">
    <property type="entry name" value="HTH_XRE"/>
    <property type="match status" value="1"/>
</dbReference>
<dbReference type="AlphaFoldDB" id="I0V6E6"/>
<dbReference type="InterPro" id="IPR001387">
    <property type="entry name" value="Cro/C1-type_HTH"/>
</dbReference>
<dbReference type="Proteomes" id="UP000004691">
    <property type="component" value="Unassembled WGS sequence"/>
</dbReference>
<evidence type="ECO:0000313" key="4">
    <source>
        <dbReference type="Proteomes" id="UP000004691"/>
    </source>
</evidence>
<feature type="region of interest" description="Disordered" evidence="1">
    <location>
        <begin position="1"/>
        <end position="26"/>
    </location>
</feature>
<dbReference type="SUPFAM" id="SSF47413">
    <property type="entry name" value="lambda repressor-like DNA-binding domains"/>
    <property type="match status" value="1"/>
</dbReference>
<keyword evidence="4" id="KW-1185">Reference proteome</keyword>
<dbReference type="InterPro" id="IPR010982">
    <property type="entry name" value="Lambda_DNA-bd_dom_sf"/>
</dbReference>
<evidence type="ECO:0000313" key="3">
    <source>
        <dbReference type="EMBL" id="EID55699.1"/>
    </source>
</evidence>
<dbReference type="EMBL" id="JH636049">
    <property type="protein sequence ID" value="EID55699.1"/>
    <property type="molecule type" value="Genomic_DNA"/>
</dbReference>
<dbReference type="HOGENOM" id="CLU_1968960_0_0_11"/>
<reference evidence="3 4" key="1">
    <citation type="submission" date="2012-01" db="EMBL/GenBank/DDBJ databases">
        <title>Improved High-Quality Draft sequence of Saccharomonospora xinjiangensis XJ-54.</title>
        <authorList>
            <consortium name="US DOE Joint Genome Institute"/>
            <person name="Lucas S."/>
            <person name="Han J."/>
            <person name="Lapidus A."/>
            <person name="Cheng J.-F."/>
            <person name="Goodwin L."/>
            <person name="Pitluck S."/>
            <person name="Peters L."/>
            <person name="Mikhailova N."/>
            <person name="Teshima H."/>
            <person name="Detter J.C."/>
            <person name="Han C."/>
            <person name="Tapia R."/>
            <person name="Land M."/>
            <person name="Hauser L."/>
            <person name="Kyrpides N."/>
            <person name="Ivanova N."/>
            <person name="Pagani I."/>
            <person name="Brambilla E.-M."/>
            <person name="Klenk H.-P."/>
            <person name="Woyke T."/>
        </authorList>
    </citation>
    <scope>NUCLEOTIDE SEQUENCE [LARGE SCALE GENOMIC DNA]</scope>
    <source>
        <strain evidence="3 4">XJ-54</strain>
    </source>
</reference>
<dbReference type="PROSITE" id="PS50943">
    <property type="entry name" value="HTH_CROC1"/>
    <property type="match status" value="1"/>
</dbReference>
<feature type="domain" description="HTH cro/C1-type" evidence="2">
    <location>
        <begin position="52"/>
        <end position="113"/>
    </location>
</feature>
<protein>
    <submittedName>
        <fullName evidence="3">Putative transcriptional regulator</fullName>
    </submittedName>
</protein>
<dbReference type="Pfam" id="PF01381">
    <property type="entry name" value="HTH_3"/>
    <property type="match status" value="1"/>
</dbReference>